<dbReference type="InterPro" id="IPR012535">
    <property type="entry name" value="Cell_div_Cdc14"/>
</dbReference>
<comment type="caution">
    <text evidence="2">The sequence shown here is derived from an EMBL/GenBank/DDBJ whole genome shotgun (WGS) entry which is preliminary data.</text>
</comment>
<proteinExistence type="predicted"/>
<feature type="compositionally biased region" description="Low complexity" evidence="1">
    <location>
        <begin position="803"/>
        <end position="817"/>
    </location>
</feature>
<evidence type="ECO:0000313" key="2">
    <source>
        <dbReference type="EMBL" id="ORX37561.1"/>
    </source>
</evidence>
<feature type="region of interest" description="Disordered" evidence="1">
    <location>
        <begin position="84"/>
        <end position="153"/>
    </location>
</feature>
<feature type="compositionally biased region" description="Polar residues" evidence="1">
    <location>
        <begin position="640"/>
        <end position="669"/>
    </location>
</feature>
<evidence type="ECO:0000256" key="1">
    <source>
        <dbReference type="SAM" id="MobiDB-lite"/>
    </source>
</evidence>
<dbReference type="STRING" id="4999.A0A1Y1UHM7"/>
<dbReference type="PANTHER" id="PTHR34065">
    <property type="entry name" value="CELL DIVISION CONTROL PROTEIN 14"/>
    <property type="match status" value="1"/>
</dbReference>
<feature type="compositionally biased region" description="Low complexity" evidence="1">
    <location>
        <begin position="437"/>
        <end position="448"/>
    </location>
</feature>
<dbReference type="InParanoid" id="A0A1Y1UHM7"/>
<feature type="compositionally biased region" description="Basic and acidic residues" evidence="1">
    <location>
        <begin position="936"/>
        <end position="947"/>
    </location>
</feature>
<feature type="compositionally biased region" description="Basic and acidic residues" evidence="1">
    <location>
        <begin position="187"/>
        <end position="202"/>
    </location>
</feature>
<dbReference type="GeneID" id="33557281"/>
<feature type="region of interest" description="Disordered" evidence="1">
    <location>
        <begin position="437"/>
        <end position="574"/>
    </location>
</feature>
<keyword evidence="2" id="KW-0131">Cell cycle</keyword>
<feature type="compositionally biased region" description="Basic and acidic residues" evidence="1">
    <location>
        <begin position="756"/>
        <end position="766"/>
    </location>
</feature>
<feature type="region of interest" description="Disordered" evidence="1">
    <location>
        <begin position="1"/>
        <end position="67"/>
    </location>
</feature>
<accession>A0A1Y1UHM7</accession>
<feature type="compositionally biased region" description="Polar residues" evidence="1">
    <location>
        <begin position="139"/>
        <end position="149"/>
    </location>
</feature>
<evidence type="ECO:0000313" key="3">
    <source>
        <dbReference type="Proteomes" id="UP000193218"/>
    </source>
</evidence>
<gene>
    <name evidence="2" type="ORF">BD324DRAFT_622413</name>
</gene>
<name>A0A1Y1UHM7_9TREE</name>
<feature type="region of interest" description="Disordered" evidence="1">
    <location>
        <begin position="187"/>
        <end position="215"/>
    </location>
</feature>
<dbReference type="PANTHER" id="PTHR34065:SF1">
    <property type="entry name" value="CELL DIVISION CONTROL PROTEIN 14"/>
    <property type="match status" value="1"/>
</dbReference>
<feature type="compositionally biased region" description="Low complexity" evidence="1">
    <location>
        <begin position="619"/>
        <end position="632"/>
    </location>
</feature>
<sequence>MAAVRSGHRKSHSTSALSSILGTKDGASTSVSSSSGSSSGSSALSSAAAARRKLRASQHPSLGIVEEKDSALLDRSASRRDLNSTVTSANHNLRDVGSQPDSSTSTTHYTAAKMSELPGLTRSRSVMRLPTAERDQPVRKSSTAVQSTRSDAEGTDTFVYESDYARMSPSGLGGDHDELASRLQEALERSRKSIDASKEKAGLHRAKSRKSGARERNEEDVKVWMRELMSLRSSDRRRREALRGLERTVFASCQRPTTSTSENVIDVLKLLDLRVYDALINLMARHAQTLSRRGQSLVAGDEMAAHLVPEIACIVGMLQGLSLMSRSCKEVLGEPWVMEIIIDLLLLLRHQPALDALAPSEASQSVPVDHSILELLCCVLVDSTANMRTFEQLGGLEAVTRVAKGSTVPREVQMKCIEFIYFYLQPEATMSKRVVSSSSTSSSSSTDSHPYPGTPFTPIFTSDSDGRMTPSIVSGSKFQDLDIPFVPQTPSNPARHALGYPTPNHSRKISASHQGVPSLAPITGSPVIMSPGGSTDKPRDSSQHGHGERPVSQNSRPISRNSVASSSSKDERRWSAVEMGVSNQGLGLGMTKSASVVNLSDRRNGARSSPADPFIAHASPPSGDSRSSSGSSTAVPPNLSMGSNTPTSTHFSAPVNHGSSGLVRSSTQPNFTSDVNASLINASNVTARRPSIKRPQKSSTPSAVSSPRRAEISREPVSGAQALPRPPKIRHSRTQSQLIGTDRISMPPPTSIPPRKSMEVEVDRRSSQTSLTLTPDPAQPLRSPGLLSATTVDVRPLSPGSNSTISGRSTPTPTSTPVLEVRPTPAKKSFPSGMTKGLPPSMSTPNLSDLARQAHPRHSGTTTPGQVSSDRTSTSTPGGANLSGTSSTPGAGGANLSVSSMGGSSANTSLSSTGRSPSINGSSMPLGAVRRVPSISEKRARPDRRELGSGFSGQQGVKSVEEKKAMLGARMGNVDALVESVEKVGFFASRPERK</sequence>
<feature type="region of interest" description="Disordered" evidence="1">
    <location>
        <begin position="686"/>
        <end position="959"/>
    </location>
</feature>
<keyword evidence="2" id="KW-0132">Cell division</keyword>
<feature type="compositionally biased region" description="Low complexity" evidence="1">
    <location>
        <begin position="26"/>
        <end position="49"/>
    </location>
</feature>
<protein>
    <submittedName>
        <fullName evidence="2">Cell division control protein 14, SIN component-domain-containing protein</fullName>
    </submittedName>
</protein>
<feature type="compositionally biased region" description="Basic and acidic residues" evidence="1">
    <location>
        <begin position="536"/>
        <end position="549"/>
    </location>
</feature>
<dbReference type="Proteomes" id="UP000193218">
    <property type="component" value="Unassembled WGS sequence"/>
</dbReference>
<dbReference type="OrthoDB" id="2575436at2759"/>
<dbReference type="Pfam" id="PF08045">
    <property type="entry name" value="CDC14"/>
    <property type="match status" value="1"/>
</dbReference>
<feature type="compositionally biased region" description="Polar residues" evidence="1">
    <location>
        <begin position="859"/>
        <end position="878"/>
    </location>
</feature>
<dbReference type="RefSeq" id="XP_021871548.1">
    <property type="nucleotide sequence ID" value="XM_022015472.1"/>
</dbReference>
<reference evidence="2 3" key="1">
    <citation type="submission" date="2017-03" db="EMBL/GenBank/DDBJ databases">
        <title>Widespread Adenine N6-methylation of Active Genes in Fungi.</title>
        <authorList>
            <consortium name="DOE Joint Genome Institute"/>
            <person name="Mondo S.J."/>
            <person name="Dannebaum R.O."/>
            <person name="Kuo R.C."/>
            <person name="Louie K.B."/>
            <person name="Bewick A.J."/>
            <person name="Labutti K."/>
            <person name="Haridas S."/>
            <person name="Kuo A."/>
            <person name="Salamov A."/>
            <person name="Ahrendt S.R."/>
            <person name="Lau R."/>
            <person name="Bowen B.P."/>
            <person name="Lipzen A."/>
            <person name="Sullivan W."/>
            <person name="Andreopoulos W.B."/>
            <person name="Clum A."/>
            <person name="Lindquist E."/>
            <person name="Daum C."/>
            <person name="Northen T.R."/>
            <person name="Ramamoorthy G."/>
            <person name="Schmitz R.J."/>
            <person name="Gryganskyi A."/>
            <person name="Culley D."/>
            <person name="Magnuson J."/>
            <person name="James T.Y."/>
            <person name="O'Malley M.A."/>
            <person name="Stajich J.E."/>
            <person name="Spatafora J.W."/>
            <person name="Visel A."/>
            <person name="Grigoriev I.V."/>
        </authorList>
    </citation>
    <scope>NUCLEOTIDE SEQUENCE [LARGE SCALE GENOMIC DNA]</scope>
    <source>
        <strain evidence="2 3">NRRL Y-17943</strain>
    </source>
</reference>
<feature type="compositionally biased region" description="Polar residues" evidence="1">
    <location>
        <begin position="551"/>
        <end position="567"/>
    </location>
</feature>
<feature type="compositionally biased region" description="Polar residues" evidence="1">
    <location>
        <begin position="896"/>
        <end position="923"/>
    </location>
</feature>
<feature type="compositionally biased region" description="Polar residues" evidence="1">
    <location>
        <begin position="99"/>
        <end position="109"/>
    </location>
</feature>
<keyword evidence="3" id="KW-1185">Reference proteome</keyword>
<organism evidence="2 3">
    <name type="scientific">Kockovaella imperatae</name>
    <dbReference type="NCBI Taxonomy" id="4999"/>
    <lineage>
        <taxon>Eukaryota</taxon>
        <taxon>Fungi</taxon>
        <taxon>Dikarya</taxon>
        <taxon>Basidiomycota</taxon>
        <taxon>Agaricomycotina</taxon>
        <taxon>Tremellomycetes</taxon>
        <taxon>Tremellales</taxon>
        <taxon>Cuniculitremaceae</taxon>
        <taxon>Kockovaella</taxon>
    </lineage>
</organism>
<dbReference type="GO" id="GO:0051301">
    <property type="term" value="P:cell division"/>
    <property type="evidence" value="ECO:0007669"/>
    <property type="project" value="UniProtKB-KW"/>
</dbReference>
<dbReference type="EMBL" id="NBSH01000005">
    <property type="protein sequence ID" value="ORX37561.1"/>
    <property type="molecule type" value="Genomic_DNA"/>
</dbReference>
<feature type="compositionally biased region" description="Basic residues" evidence="1">
    <location>
        <begin position="1"/>
        <end position="12"/>
    </location>
</feature>
<dbReference type="AlphaFoldDB" id="A0A1Y1UHM7"/>
<feature type="region of interest" description="Disordered" evidence="1">
    <location>
        <begin position="601"/>
        <end position="669"/>
    </location>
</feature>